<dbReference type="RefSeq" id="WP_119036921.1">
    <property type="nucleotide sequence ID" value="NZ_QXDC01000004.1"/>
</dbReference>
<dbReference type="PANTHER" id="PTHR40661">
    <property type="match status" value="1"/>
</dbReference>
<dbReference type="Proteomes" id="UP000266568">
    <property type="component" value="Unassembled WGS sequence"/>
</dbReference>
<proteinExistence type="predicted"/>
<sequence>MERGDPRAALARLVALHGESYAALSQRLGRNPAYLQQYVTRGSPRALAERDRATLAAWFRVDEAVLGAPERAAATVMVPRLDVAASAGPGGIVDDERALAGTRFDPALIRALGVDAARLSLIRAQGESMLPTIADGDEIMVDTGDRRVTSRGGIFVVRVDGALMVKRVARAGLGLSIRSDNPAWPGIEGEAARGAEVIGRVVWLGRALR</sequence>
<dbReference type="PANTHER" id="PTHR40661:SF3">
    <property type="entry name" value="FELS-1 PROPHAGE TRANSCRIPTIONAL REGULATOR"/>
    <property type="match status" value="1"/>
</dbReference>
<evidence type="ECO:0000256" key="3">
    <source>
        <dbReference type="ARBA" id="ARBA00023163"/>
    </source>
</evidence>
<accession>A0A397NMN2</accession>
<dbReference type="InterPro" id="IPR036286">
    <property type="entry name" value="LexA/Signal_pep-like_sf"/>
</dbReference>
<comment type="caution">
    <text evidence="5">The sequence shown here is derived from an EMBL/GenBank/DDBJ whole genome shotgun (WGS) entry which is preliminary data.</text>
</comment>
<keyword evidence="3" id="KW-0804">Transcription</keyword>
<dbReference type="Gene3D" id="2.10.109.10">
    <property type="entry name" value="Umud Fragment, subunit A"/>
    <property type="match status" value="1"/>
</dbReference>
<evidence type="ECO:0000313" key="6">
    <source>
        <dbReference type="Proteomes" id="UP000266568"/>
    </source>
</evidence>
<evidence type="ECO:0000256" key="2">
    <source>
        <dbReference type="ARBA" id="ARBA00023125"/>
    </source>
</evidence>
<dbReference type="InterPro" id="IPR015927">
    <property type="entry name" value="Peptidase_S24_S26A/B/C"/>
</dbReference>
<dbReference type="OrthoDB" id="528805at2"/>
<keyword evidence="1" id="KW-0805">Transcription regulation</keyword>
<evidence type="ECO:0000259" key="4">
    <source>
        <dbReference type="Pfam" id="PF00717"/>
    </source>
</evidence>
<keyword evidence="6" id="KW-1185">Reference proteome</keyword>
<dbReference type="AlphaFoldDB" id="A0A397NMN2"/>
<name>A0A397NMN2_9SPHN</name>
<dbReference type="CDD" id="cd06529">
    <property type="entry name" value="S24_LexA-like"/>
    <property type="match status" value="1"/>
</dbReference>
<dbReference type="GO" id="GO:0003677">
    <property type="term" value="F:DNA binding"/>
    <property type="evidence" value="ECO:0007669"/>
    <property type="project" value="UniProtKB-KW"/>
</dbReference>
<organism evidence="5 6">
    <name type="scientific">Hephaestia caeni</name>
    <dbReference type="NCBI Taxonomy" id="645617"/>
    <lineage>
        <taxon>Bacteria</taxon>
        <taxon>Pseudomonadati</taxon>
        <taxon>Pseudomonadota</taxon>
        <taxon>Alphaproteobacteria</taxon>
        <taxon>Sphingomonadales</taxon>
        <taxon>Sphingomonadaceae</taxon>
        <taxon>Hephaestia</taxon>
    </lineage>
</organism>
<gene>
    <name evidence="5" type="ORF">DFR49_3525</name>
</gene>
<reference evidence="5 6" key="1">
    <citation type="submission" date="2018-08" db="EMBL/GenBank/DDBJ databases">
        <title>Genomic Encyclopedia of Type Strains, Phase IV (KMG-IV): sequencing the most valuable type-strain genomes for metagenomic binning, comparative biology and taxonomic classification.</title>
        <authorList>
            <person name="Goeker M."/>
        </authorList>
    </citation>
    <scope>NUCLEOTIDE SEQUENCE [LARGE SCALE GENOMIC DNA]</scope>
    <source>
        <strain evidence="5 6">DSM 25527</strain>
    </source>
</reference>
<dbReference type="EMBL" id="QXDC01000004">
    <property type="protein sequence ID" value="RIA37638.1"/>
    <property type="molecule type" value="Genomic_DNA"/>
</dbReference>
<dbReference type="SUPFAM" id="SSF51306">
    <property type="entry name" value="LexA/Signal peptidase"/>
    <property type="match status" value="1"/>
</dbReference>
<keyword evidence="2" id="KW-0238">DNA-binding</keyword>
<evidence type="ECO:0000313" key="5">
    <source>
        <dbReference type="EMBL" id="RIA37638.1"/>
    </source>
</evidence>
<protein>
    <submittedName>
        <fullName evidence="5">Peptidase S24-like protein</fullName>
    </submittedName>
</protein>
<evidence type="ECO:0000256" key="1">
    <source>
        <dbReference type="ARBA" id="ARBA00023015"/>
    </source>
</evidence>
<feature type="domain" description="Peptidase S24/S26A/S26B/S26C" evidence="4">
    <location>
        <begin position="86"/>
        <end position="202"/>
    </location>
</feature>
<dbReference type="Pfam" id="PF00717">
    <property type="entry name" value="Peptidase_S24"/>
    <property type="match status" value="1"/>
</dbReference>
<dbReference type="InterPro" id="IPR039418">
    <property type="entry name" value="LexA-like"/>
</dbReference>